<dbReference type="EMBL" id="RJVU01057277">
    <property type="protein sequence ID" value="ROK31116.1"/>
    <property type="molecule type" value="Genomic_DNA"/>
</dbReference>
<protein>
    <submittedName>
        <fullName evidence="2">Uncharacterized protein</fullName>
    </submittedName>
</protein>
<name>A0A3N0XYB3_ANAGA</name>
<comment type="caution">
    <text evidence="2">The sequence shown here is derived from an EMBL/GenBank/DDBJ whole genome shotgun (WGS) entry which is preliminary data.</text>
</comment>
<evidence type="ECO:0000313" key="2">
    <source>
        <dbReference type="EMBL" id="ROK31116.1"/>
    </source>
</evidence>
<accession>A0A3N0XYB3</accession>
<keyword evidence="3" id="KW-1185">Reference proteome</keyword>
<sequence length="118" mass="12730">MNVKAGGINAHCCSDRRLEVKKRSKIHTSNLGSLNEIISFRVSEVPIPAQGSERVHCVFRNRSESLGMNCTAATALIWPPSANQTHSEWSGRGYGSGAGAVSAVHRPEDFNRAGQTPN</sequence>
<gene>
    <name evidence="2" type="ORF">DPX16_4067</name>
</gene>
<proteinExistence type="predicted"/>
<evidence type="ECO:0000256" key="1">
    <source>
        <dbReference type="SAM" id="MobiDB-lite"/>
    </source>
</evidence>
<evidence type="ECO:0000313" key="3">
    <source>
        <dbReference type="Proteomes" id="UP000281406"/>
    </source>
</evidence>
<dbReference type="Proteomes" id="UP000281406">
    <property type="component" value="Unassembled WGS sequence"/>
</dbReference>
<dbReference type="AlphaFoldDB" id="A0A3N0XYB3"/>
<reference evidence="2 3" key="1">
    <citation type="submission" date="2018-10" db="EMBL/GenBank/DDBJ databases">
        <title>Genome assembly for a Yunnan-Guizhou Plateau 3E fish, Anabarilius grahami (Regan), and its evolutionary and genetic applications.</title>
        <authorList>
            <person name="Jiang W."/>
        </authorList>
    </citation>
    <scope>NUCLEOTIDE SEQUENCE [LARGE SCALE GENOMIC DNA]</scope>
    <source>
        <strain evidence="2">AG-KIZ</strain>
        <tissue evidence="2">Muscle</tissue>
    </source>
</reference>
<feature type="region of interest" description="Disordered" evidence="1">
    <location>
        <begin position="87"/>
        <end position="118"/>
    </location>
</feature>
<organism evidence="2 3">
    <name type="scientific">Anabarilius grahami</name>
    <name type="common">Kanglang fish</name>
    <name type="synonym">Barilius grahami</name>
    <dbReference type="NCBI Taxonomy" id="495550"/>
    <lineage>
        <taxon>Eukaryota</taxon>
        <taxon>Metazoa</taxon>
        <taxon>Chordata</taxon>
        <taxon>Craniata</taxon>
        <taxon>Vertebrata</taxon>
        <taxon>Euteleostomi</taxon>
        <taxon>Actinopterygii</taxon>
        <taxon>Neopterygii</taxon>
        <taxon>Teleostei</taxon>
        <taxon>Ostariophysi</taxon>
        <taxon>Cypriniformes</taxon>
        <taxon>Xenocyprididae</taxon>
        <taxon>Xenocypridinae</taxon>
        <taxon>Xenocypridinae incertae sedis</taxon>
        <taxon>Anabarilius</taxon>
    </lineage>
</organism>